<gene>
    <name evidence="4" type="ORF">Aam_331_020</name>
</gene>
<dbReference type="Proteomes" id="UP000032668">
    <property type="component" value="Unassembled WGS sequence"/>
</dbReference>
<evidence type="ECO:0000256" key="2">
    <source>
        <dbReference type="SAM" id="SignalP"/>
    </source>
</evidence>
<comment type="caution">
    <text evidence="4">The sequence shown here is derived from an EMBL/GenBank/DDBJ whole genome shotgun (WGS) entry which is preliminary data.</text>
</comment>
<dbReference type="Pfam" id="PF01464">
    <property type="entry name" value="SLT"/>
    <property type="match status" value="1"/>
</dbReference>
<dbReference type="AlphaFoldDB" id="A0A0D6PKH7"/>
<evidence type="ECO:0000259" key="3">
    <source>
        <dbReference type="Pfam" id="PF01464"/>
    </source>
</evidence>
<dbReference type="OrthoDB" id="8277605at2"/>
<protein>
    <submittedName>
        <fullName evidence="4">Secretion system type IV VirB1/lytic transglycosylase</fullName>
    </submittedName>
</protein>
<dbReference type="STRING" id="1120923.SAMN02746095_03061"/>
<dbReference type="RefSeq" id="WP_052948468.1">
    <property type="nucleotide sequence ID" value="NZ_BANC01000312.1"/>
</dbReference>
<dbReference type="EMBL" id="BANC01000312">
    <property type="protein sequence ID" value="GAN82305.1"/>
    <property type="molecule type" value="Genomic_DNA"/>
</dbReference>
<sequence>MAARRERLRGYRLAGVLLGLTTISPPPVFAASLSDADFATLAARCAPGVPVWVLRGVARTESDFHPWMLHDNSTHASASPASLANAEAQATAWIAAGHSVDLGLMQINSANLPALGMTVGAALDPCASLAGGAAVLRAAYGTAPVRTGQQAALLMALSIYNTGSPLKGIMNGYARRVMRHADEAASGLPVPPLPPANEPVMPPAWDVSATGSYARNHGAPWLVPLGLDVAERSNAAAAEVDSQLQTMRSPWST</sequence>
<evidence type="ECO:0000256" key="1">
    <source>
        <dbReference type="ARBA" id="ARBA00009387"/>
    </source>
</evidence>
<dbReference type="InterPro" id="IPR008258">
    <property type="entry name" value="Transglycosylase_SLT_dom_1"/>
</dbReference>
<name>A0A0D6PKH7_9PROT</name>
<proteinExistence type="inferred from homology"/>
<evidence type="ECO:0000313" key="5">
    <source>
        <dbReference type="Proteomes" id="UP000032668"/>
    </source>
</evidence>
<evidence type="ECO:0000313" key="4">
    <source>
        <dbReference type="EMBL" id="GAN82305.1"/>
    </source>
</evidence>
<organism evidence="4 5">
    <name type="scientific">Acidocella aminolytica 101 = DSM 11237</name>
    <dbReference type="NCBI Taxonomy" id="1120923"/>
    <lineage>
        <taxon>Bacteria</taxon>
        <taxon>Pseudomonadati</taxon>
        <taxon>Pseudomonadota</taxon>
        <taxon>Alphaproteobacteria</taxon>
        <taxon>Acetobacterales</taxon>
        <taxon>Acidocellaceae</taxon>
        <taxon>Acidocella</taxon>
    </lineage>
</organism>
<feature type="domain" description="Transglycosylase SLT" evidence="3">
    <location>
        <begin position="42"/>
        <end position="164"/>
    </location>
</feature>
<comment type="similarity">
    <text evidence="1">Belongs to the virb1 family.</text>
</comment>
<dbReference type="InterPro" id="IPR023346">
    <property type="entry name" value="Lysozyme-like_dom_sf"/>
</dbReference>
<dbReference type="Gene3D" id="1.10.530.10">
    <property type="match status" value="1"/>
</dbReference>
<accession>A0A0D6PKH7</accession>
<reference evidence="4 5" key="1">
    <citation type="submission" date="2012-11" db="EMBL/GenBank/DDBJ databases">
        <title>Whole genome sequence of Acidocella aminolytica 101 = DSM 11237.</title>
        <authorList>
            <person name="Azuma Y."/>
            <person name="Higashiura N."/>
            <person name="Hirakawa H."/>
            <person name="Matsushita K."/>
        </authorList>
    </citation>
    <scope>NUCLEOTIDE SEQUENCE [LARGE SCALE GENOMIC DNA]</scope>
    <source>
        <strain evidence="5">101 / DSM 11237</strain>
    </source>
</reference>
<keyword evidence="5" id="KW-1185">Reference proteome</keyword>
<dbReference type="CDD" id="cd16892">
    <property type="entry name" value="LT_VirB1-like"/>
    <property type="match status" value="1"/>
</dbReference>
<feature type="chain" id="PRO_5030005938" evidence="2">
    <location>
        <begin position="31"/>
        <end position="253"/>
    </location>
</feature>
<keyword evidence="2" id="KW-0732">Signal</keyword>
<dbReference type="SUPFAM" id="SSF53955">
    <property type="entry name" value="Lysozyme-like"/>
    <property type="match status" value="1"/>
</dbReference>
<feature type="signal peptide" evidence="2">
    <location>
        <begin position="1"/>
        <end position="30"/>
    </location>
</feature>